<keyword evidence="11 16" id="KW-0472">Membrane</keyword>
<dbReference type="InterPro" id="IPR013519">
    <property type="entry name" value="Int_alpha_beta-p"/>
</dbReference>
<dbReference type="Pfam" id="PF01839">
    <property type="entry name" value="FG-GAP"/>
    <property type="match status" value="1"/>
</dbReference>
<evidence type="ECO:0000256" key="10">
    <source>
        <dbReference type="ARBA" id="ARBA00023037"/>
    </source>
</evidence>
<evidence type="ECO:0000259" key="18">
    <source>
        <dbReference type="PROSITE" id="PS50234"/>
    </source>
</evidence>
<keyword evidence="14" id="KW-0325">Glycoprotein</keyword>
<dbReference type="EMBL" id="JAIPUX010000521">
    <property type="protein sequence ID" value="KAH0626368.1"/>
    <property type="molecule type" value="Genomic_DNA"/>
</dbReference>
<dbReference type="SUPFAM" id="SSF69179">
    <property type="entry name" value="Integrin domains"/>
    <property type="match status" value="2"/>
</dbReference>
<evidence type="ECO:0000256" key="12">
    <source>
        <dbReference type="ARBA" id="ARBA00023157"/>
    </source>
</evidence>
<dbReference type="Gene3D" id="3.40.50.410">
    <property type="entry name" value="von Willebrand factor, type A domain"/>
    <property type="match status" value="1"/>
</dbReference>
<keyword evidence="4" id="KW-0479">Metal-binding</keyword>
<evidence type="ECO:0000256" key="8">
    <source>
        <dbReference type="ARBA" id="ARBA00022889"/>
    </source>
</evidence>
<evidence type="ECO:0000256" key="4">
    <source>
        <dbReference type="ARBA" id="ARBA00022723"/>
    </source>
</evidence>
<keyword evidence="7" id="KW-0106">Calcium</keyword>
<dbReference type="SMART" id="SM00327">
    <property type="entry name" value="VWA"/>
    <property type="match status" value="1"/>
</dbReference>
<dbReference type="InterPro" id="IPR000413">
    <property type="entry name" value="Integrin_alpha"/>
</dbReference>
<keyword evidence="12" id="KW-1015">Disulfide bond</keyword>
<evidence type="ECO:0000256" key="15">
    <source>
        <dbReference type="PROSITE-ProRule" id="PRU00803"/>
    </source>
</evidence>
<feature type="repeat" description="FG-GAP" evidence="15">
    <location>
        <begin position="426"/>
        <end position="484"/>
    </location>
</feature>
<keyword evidence="20" id="KW-1185">Reference proteome</keyword>
<dbReference type="InterPro" id="IPR032695">
    <property type="entry name" value="Integrin_dom_sf"/>
</dbReference>
<dbReference type="InterPro" id="IPR036465">
    <property type="entry name" value="vWFA_dom_sf"/>
</dbReference>
<dbReference type="SMART" id="SM00191">
    <property type="entry name" value="Int_alpha"/>
    <property type="match status" value="4"/>
</dbReference>
<dbReference type="InterPro" id="IPR048633">
    <property type="entry name" value="ITGAX-like_Ig_3"/>
</dbReference>
<feature type="repeat" description="FG-GAP" evidence="15">
    <location>
        <begin position="488"/>
        <end position="548"/>
    </location>
</feature>
<keyword evidence="3 16" id="KW-0812">Transmembrane</keyword>
<dbReference type="SUPFAM" id="SSF69318">
    <property type="entry name" value="Integrin alpha N-terminal domain"/>
    <property type="match status" value="1"/>
</dbReference>
<comment type="subcellular location">
    <subcellularLocation>
        <location evidence="1 16">Membrane</location>
        <topology evidence="1 16">Single-pass type I membrane protein</topology>
    </subcellularLocation>
</comment>
<evidence type="ECO:0000256" key="5">
    <source>
        <dbReference type="ARBA" id="ARBA00022729"/>
    </source>
</evidence>
<dbReference type="PROSITE" id="PS50234">
    <property type="entry name" value="VWFA"/>
    <property type="match status" value="1"/>
</dbReference>
<dbReference type="Gene3D" id="2.60.40.1460">
    <property type="entry name" value="Integrin domains. Chain A, domain 2"/>
    <property type="match status" value="1"/>
</dbReference>
<dbReference type="SUPFAM" id="SSF53300">
    <property type="entry name" value="vWA-like"/>
    <property type="match status" value="1"/>
</dbReference>
<protein>
    <recommendedName>
        <fullName evidence="18">VWFA domain-containing protein</fullName>
    </recommendedName>
</protein>
<dbReference type="Pfam" id="PF21520">
    <property type="entry name" value="ITGAX-like_Ig_3"/>
    <property type="match status" value="1"/>
</dbReference>
<evidence type="ECO:0000256" key="17">
    <source>
        <dbReference type="SAM" id="MobiDB-lite"/>
    </source>
</evidence>
<evidence type="ECO:0000313" key="19">
    <source>
        <dbReference type="EMBL" id="KAH0626368.1"/>
    </source>
</evidence>
<evidence type="ECO:0000256" key="9">
    <source>
        <dbReference type="ARBA" id="ARBA00022989"/>
    </source>
</evidence>
<evidence type="ECO:0000256" key="11">
    <source>
        <dbReference type="ARBA" id="ARBA00023136"/>
    </source>
</evidence>
<evidence type="ECO:0000256" key="13">
    <source>
        <dbReference type="ARBA" id="ARBA00023170"/>
    </source>
</evidence>
<dbReference type="PRINTS" id="PR00453">
    <property type="entry name" value="VWFADOMAIN"/>
</dbReference>
<dbReference type="Pfam" id="PF08441">
    <property type="entry name" value="Integrin_A_Ig_1"/>
    <property type="match status" value="1"/>
</dbReference>
<dbReference type="PROSITE" id="PS00242">
    <property type="entry name" value="INTEGRIN_ALPHA"/>
    <property type="match status" value="1"/>
</dbReference>
<evidence type="ECO:0000256" key="14">
    <source>
        <dbReference type="ARBA" id="ARBA00023180"/>
    </source>
</evidence>
<evidence type="ECO:0000313" key="20">
    <source>
        <dbReference type="Proteomes" id="UP000826234"/>
    </source>
</evidence>
<comment type="caution">
    <text evidence="19">The sequence shown here is derived from an EMBL/GenBank/DDBJ whole genome shotgun (WGS) entry which is preliminary data.</text>
</comment>
<feature type="transmembrane region" description="Helical" evidence="16">
    <location>
        <begin position="976"/>
        <end position="999"/>
    </location>
</feature>
<reference evidence="19 20" key="1">
    <citation type="journal article" date="2022" name="Gigascience">
        <title>A chromosome-level genome assembly and annotation of the desert horned lizard, Phrynosoma platyrhinos, provides insight into chromosomal rearrangements among reptiles.</title>
        <authorList>
            <person name="Koochekian N."/>
            <person name="Ascanio A."/>
            <person name="Farleigh K."/>
            <person name="Card D.C."/>
            <person name="Schield D.R."/>
            <person name="Castoe T.A."/>
            <person name="Jezkova T."/>
        </authorList>
    </citation>
    <scope>NUCLEOTIDE SEQUENCE [LARGE SCALE GENOMIC DNA]</scope>
    <source>
        <strain evidence="19">NK-2021</strain>
    </source>
</reference>
<sequence length="1064" mass="118218">MEWGWPLPSLGYNIDATPAALFSNISRQFGYQVLQIGEGPEARIIVGAPGGQNCTGKVYLCDMQKDKCEDVPLEGSSGVPHLGMTLASNRQGSKMIACAPGVEQHCDKNLYVSGVCYLFDNPKLQEPQNITTGYQKCLKGNVDLVFLFDGSESMSSADFNTIKDFMINVMEELRNSTIHFAAVQFSEDVKIEFDFNNYTSDPNPQKLLANVKHMKSVTDTFRAIKYVADNLFIPERGMREGANKVIILITDGDASDSDQGSIAAAKKKGILRLVIGIGIHLSHDKLEKLASEPSGEFVKVLARFEDLKDSFNDLQSKIYAIEGGLMYRESCSFFEVSVAIQPSLEQERTVIYAKNTLPQPSSTPPSVYLAGYALKFLQHQQRDLYAAGAPRYQHVGRVLIFEVNAKTTNWTLKQEIEGQQDNLILLGELKGDPGYPLGRFGAAISDLTDISGDGLMDVAVGAPLEDEEKGAVYIYNGHKRNLLMHYSQRITGASISPGLKFFGQSIHGKTDLDRDGLIDITVGALGEVVVLRSRPIVTVVPQVTFLPKEISVEEVECLGDATSWTNKELSLSICFDISLATKSYQESLSANLSYHLEIDPNRMKNRGVFRNGKKAINGNQRITQGQVCVQEKINITNCIEDYISPIKLFMNFSLSSDKNHNEGHPKPVLNPLSNMTIIEIPFTKNCGTDGVCVADMQISFHASGSQELVVSSQHYLDMNLELVNHRENAYYPTLHVLHMPGLSFRRASVLKSNHQIIVNCDGMKLGQDHKGLSCNISHPVYRDTTKALIQLRFGILDKRSWEDDLEMEVNVSSNNEVNETLHDNTARLRIPIKYPINIVVERLETSTQYVDFSSIHQENKTVTHSYEVTNWPMGAFPPPEVSVFVKVPTTSPEGLIWEVEGVQTTDPTVFCQSTQLETNKSNPSEWIEMQCRVGAYRIYKCDLGQINSSIINVTGVMYTKGNIEETEVEVIFEMNYLPVIIGSGIGGLVLLILIIVGLYKCGFFKRNYKAKMDIQEENENVLPPKGNLGEDTEKEAKPESDVEDDKEKEADTLADPLNGEAEAK</sequence>
<dbReference type="InterPro" id="IPR002035">
    <property type="entry name" value="VWF_A"/>
</dbReference>
<keyword evidence="6" id="KW-0677">Repeat</keyword>
<evidence type="ECO:0000256" key="3">
    <source>
        <dbReference type="ARBA" id="ARBA00022692"/>
    </source>
</evidence>
<dbReference type="InterPro" id="IPR028994">
    <property type="entry name" value="Integrin_alpha_N"/>
</dbReference>
<dbReference type="Gene3D" id="2.60.40.1530">
    <property type="entry name" value="ntegrin, alpha v. Chain A, domain 4"/>
    <property type="match status" value="1"/>
</dbReference>
<dbReference type="Pfam" id="PF20805">
    <property type="entry name" value="Integrin_A_Ig_2"/>
    <property type="match status" value="1"/>
</dbReference>
<evidence type="ECO:0000256" key="16">
    <source>
        <dbReference type="RuleBase" id="RU003762"/>
    </source>
</evidence>
<comment type="similarity">
    <text evidence="2 16">Belongs to the integrin alpha chain family.</text>
</comment>
<feature type="compositionally biased region" description="Basic and acidic residues" evidence="17">
    <location>
        <begin position="1034"/>
        <end position="1051"/>
    </location>
</feature>
<keyword evidence="8 16" id="KW-0130">Cell adhesion</keyword>
<organism evidence="19 20">
    <name type="scientific">Phrynosoma platyrhinos</name>
    <name type="common">Desert horned lizard</name>
    <dbReference type="NCBI Taxonomy" id="52577"/>
    <lineage>
        <taxon>Eukaryota</taxon>
        <taxon>Metazoa</taxon>
        <taxon>Chordata</taxon>
        <taxon>Craniata</taxon>
        <taxon>Vertebrata</taxon>
        <taxon>Euteleostomi</taxon>
        <taxon>Lepidosauria</taxon>
        <taxon>Squamata</taxon>
        <taxon>Bifurcata</taxon>
        <taxon>Unidentata</taxon>
        <taxon>Episquamata</taxon>
        <taxon>Toxicofera</taxon>
        <taxon>Iguania</taxon>
        <taxon>Phrynosomatidae</taxon>
        <taxon>Phrynosomatinae</taxon>
        <taxon>Phrynosoma</taxon>
    </lineage>
</organism>
<dbReference type="Pfam" id="PF00357">
    <property type="entry name" value="Integrin_alpha"/>
    <property type="match status" value="1"/>
</dbReference>
<feature type="domain" description="VWFA" evidence="18">
    <location>
        <begin position="143"/>
        <end position="318"/>
    </location>
</feature>
<dbReference type="Proteomes" id="UP000826234">
    <property type="component" value="Unassembled WGS sequence"/>
</dbReference>
<proteinExistence type="inferred from homology"/>
<keyword evidence="9 16" id="KW-1133">Transmembrane helix</keyword>
<feature type="region of interest" description="Disordered" evidence="17">
    <location>
        <begin position="1019"/>
        <end position="1064"/>
    </location>
</feature>
<evidence type="ECO:0000256" key="6">
    <source>
        <dbReference type="ARBA" id="ARBA00022737"/>
    </source>
</evidence>
<evidence type="ECO:0000256" key="1">
    <source>
        <dbReference type="ARBA" id="ARBA00004479"/>
    </source>
</evidence>
<evidence type="ECO:0000256" key="2">
    <source>
        <dbReference type="ARBA" id="ARBA00008054"/>
    </source>
</evidence>
<dbReference type="InterPro" id="IPR048285">
    <property type="entry name" value="Integrin_alpha_Ig-like_2"/>
</dbReference>
<keyword evidence="10 16" id="KW-0401">Integrin</keyword>
<accession>A0ABQ7T9T6</accession>
<dbReference type="InterPro" id="IPR018184">
    <property type="entry name" value="Integrin_alpha_C_CS"/>
</dbReference>
<dbReference type="PRINTS" id="PR01185">
    <property type="entry name" value="INTEGRINA"/>
</dbReference>
<dbReference type="PROSITE" id="PS51470">
    <property type="entry name" value="FG_GAP"/>
    <property type="match status" value="2"/>
</dbReference>
<dbReference type="PANTHER" id="PTHR23220">
    <property type="entry name" value="INTEGRIN ALPHA"/>
    <property type="match status" value="1"/>
</dbReference>
<dbReference type="Gene3D" id="2.130.10.130">
    <property type="entry name" value="Integrin alpha, N-terminal"/>
    <property type="match status" value="2"/>
</dbReference>
<dbReference type="InterPro" id="IPR013517">
    <property type="entry name" value="FG-GAP"/>
</dbReference>
<dbReference type="Gene3D" id="1.20.5.930">
    <property type="entry name" value="Bicelle-embedded integrin alpha(iib) transmembrane segment"/>
    <property type="match status" value="1"/>
</dbReference>
<dbReference type="PANTHER" id="PTHR23220:SF84">
    <property type="entry name" value="INTEGRIN ALPHA-L"/>
    <property type="match status" value="1"/>
</dbReference>
<keyword evidence="13 16" id="KW-0675">Receptor</keyword>
<gene>
    <name evidence="19" type="ORF">JD844_001310</name>
</gene>
<dbReference type="Pfam" id="PF00092">
    <property type="entry name" value="VWA"/>
    <property type="match status" value="1"/>
</dbReference>
<keyword evidence="5" id="KW-0732">Signal</keyword>
<dbReference type="InterPro" id="IPR013649">
    <property type="entry name" value="Integrin_alpha_Ig-like_1"/>
</dbReference>
<evidence type="ECO:0000256" key="7">
    <source>
        <dbReference type="ARBA" id="ARBA00022837"/>
    </source>
</evidence>
<dbReference type="Gene3D" id="2.60.40.1510">
    <property type="entry name" value="ntegrin, alpha v. Chain A, domain 3"/>
    <property type="match status" value="1"/>
</dbReference>
<name>A0ABQ7T9T6_PHRPL</name>